<sequence length="128" mass="14249">MNLYGLQRKRGVLAGCLIGLLVAVLVTREGLSLWRELGQWRELAQTAGRLPGGPALSLERLHQSALVARIDISQVEPQGERWQVRGQVADAQHLQGWLQTLQAEGVQPLQWGLEQDAGRLRFDLLVQP</sequence>
<gene>
    <name evidence="1" type="primary">gspM</name>
    <name evidence="1" type="ORF">HU747_07815</name>
</gene>
<dbReference type="InterPro" id="IPR023229">
    <property type="entry name" value="T2SS_M_periplasmic_sf"/>
</dbReference>
<reference evidence="1 2" key="1">
    <citation type="journal article" date="2020" name="Microorganisms">
        <title>Reliable Identification of Environmental Pseudomonas Isolates Using the rpoD Gene.</title>
        <authorList>
            <consortium name="The Broad Institute Genome Sequencing Platform"/>
            <person name="Girard L."/>
            <person name="Lood C."/>
            <person name="Rokni-Zadeh H."/>
            <person name="van Noort V."/>
            <person name="Lavigne R."/>
            <person name="De Mot R."/>
        </authorList>
    </citation>
    <scope>NUCLEOTIDE SEQUENCE [LARGE SCALE GENOMIC DNA]</scope>
    <source>
        <strain evidence="1 2">RW7P2</strain>
    </source>
</reference>
<keyword evidence="2" id="KW-1185">Reference proteome</keyword>
<organism evidence="1 2">
    <name type="scientific">Pseudomonas taiwanensis</name>
    <dbReference type="NCBI Taxonomy" id="470150"/>
    <lineage>
        <taxon>Bacteria</taxon>
        <taxon>Pseudomonadati</taxon>
        <taxon>Pseudomonadota</taxon>
        <taxon>Gammaproteobacteria</taxon>
        <taxon>Pseudomonadales</taxon>
        <taxon>Pseudomonadaceae</taxon>
        <taxon>Pseudomonas</taxon>
    </lineage>
</organism>
<name>A0ABR6V5I0_9PSED</name>
<dbReference type="InterPro" id="IPR030927">
    <property type="entry name" value="T2SS_GspM_XcpZ"/>
</dbReference>
<dbReference type="Proteomes" id="UP000628086">
    <property type="component" value="Unassembled WGS sequence"/>
</dbReference>
<dbReference type="NCBIfam" id="TIGR04412">
    <property type="entry name" value="T2SS_GspM_XcpZ"/>
    <property type="match status" value="1"/>
</dbReference>
<dbReference type="RefSeq" id="WP_027906556.1">
    <property type="nucleotide sequence ID" value="NZ_JABWRR010000013.1"/>
</dbReference>
<protein>
    <submittedName>
        <fullName evidence="1">Type II secretion system protein GspM</fullName>
    </submittedName>
</protein>
<evidence type="ECO:0000313" key="1">
    <source>
        <dbReference type="EMBL" id="MBC3475505.1"/>
    </source>
</evidence>
<proteinExistence type="predicted"/>
<dbReference type="SUPFAM" id="SSF103054">
    <property type="entry name" value="General secretion pathway protein M, EpsM"/>
    <property type="match status" value="1"/>
</dbReference>
<evidence type="ECO:0000313" key="2">
    <source>
        <dbReference type="Proteomes" id="UP000628086"/>
    </source>
</evidence>
<comment type="caution">
    <text evidence="1">The sequence shown here is derived from an EMBL/GenBank/DDBJ whole genome shotgun (WGS) entry which is preliminary data.</text>
</comment>
<dbReference type="EMBL" id="JABWRS010000004">
    <property type="protein sequence ID" value="MBC3475505.1"/>
    <property type="molecule type" value="Genomic_DNA"/>
</dbReference>
<accession>A0ABR6V5I0</accession>